<dbReference type="PANTHER" id="PTHR11820">
    <property type="entry name" value="ACYLPYRUVASE"/>
    <property type="match status" value="1"/>
</dbReference>
<dbReference type="Gene3D" id="3.90.850.10">
    <property type="entry name" value="Fumarylacetoacetase-like, C-terminal domain"/>
    <property type="match status" value="1"/>
</dbReference>
<evidence type="ECO:0000313" key="3">
    <source>
        <dbReference type="EMBL" id="MBK4737379.1"/>
    </source>
</evidence>
<name>A0A934W9P5_9BURK</name>
<feature type="domain" description="Fumarylacetoacetase-like C-terminal" evidence="2">
    <location>
        <begin position="81"/>
        <end position="284"/>
    </location>
</feature>
<proteinExistence type="predicted"/>
<dbReference type="AlphaFoldDB" id="A0A934W9P5"/>
<dbReference type="SUPFAM" id="SSF56529">
    <property type="entry name" value="FAH"/>
    <property type="match status" value="1"/>
</dbReference>
<dbReference type="InterPro" id="IPR036663">
    <property type="entry name" value="Fumarylacetoacetase_C_sf"/>
</dbReference>
<organism evidence="3 4">
    <name type="scientific">Noviherbaspirillum pedocola</name>
    <dbReference type="NCBI Taxonomy" id="2801341"/>
    <lineage>
        <taxon>Bacteria</taxon>
        <taxon>Pseudomonadati</taxon>
        <taxon>Pseudomonadota</taxon>
        <taxon>Betaproteobacteria</taxon>
        <taxon>Burkholderiales</taxon>
        <taxon>Oxalobacteraceae</taxon>
        <taxon>Noviherbaspirillum</taxon>
    </lineage>
</organism>
<evidence type="ECO:0000259" key="2">
    <source>
        <dbReference type="Pfam" id="PF01557"/>
    </source>
</evidence>
<dbReference type="RefSeq" id="WP_200595608.1">
    <property type="nucleotide sequence ID" value="NZ_JAEPBG010000011.1"/>
</dbReference>
<dbReference type="EMBL" id="JAEPBG010000011">
    <property type="protein sequence ID" value="MBK4737379.1"/>
    <property type="molecule type" value="Genomic_DNA"/>
</dbReference>
<dbReference type="Proteomes" id="UP000622890">
    <property type="component" value="Unassembled WGS sequence"/>
</dbReference>
<sequence>MKIAVFDDYRVGLVEGDQIYDVTSALPDASGIWPPVFMNRAIANWETVAPRLREARRSARVLPLAAVRLLPPNPCPVHVLAAPANYAKHIAEMGTMAVTKKGRTAREQGLFMKASGSLTGPARGIELPRGSRRRFDHESELAVVIGKTARNVPRERALDHVFGYSCLIDVTMRIVKDLAEEERVMRKSFETFTPLGPWIVTADEVGDPQKLRNQLFVNGECRQDANTADMIVDVAELIELASSVMTLYPGDVIASGTPQGIGPIRAQDTVTIRIEKVGEMTVNVRETDAVPPVLFEVAQE</sequence>
<accession>A0A934W9P5</accession>
<evidence type="ECO:0000313" key="4">
    <source>
        <dbReference type="Proteomes" id="UP000622890"/>
    </source>
</evidence>
<dbReference type="InterPro" id="IPR011234">
    <property type="entry name" value="Fumarylacetoacetase-like_C"/>
</dbReference>
<reference evidence="3" key="1">
    <citation type="submission" date="2021-01" db="EMBL/GenBank/DDBJ databases">
        <title>Genome sequence of strain Noviherbaspirillum sp. DKR-6.</title>
        <authorList>
            <person name="Chaudhary D.K."/>
        </authorList>
    </citation>
    <scope>NUCLEOTIDE SEQUENCE</scope>
    <source>
        <strain evidence="3">DKR-6</strain>
    </source>
</reference>
<evidence type="ECO:0000256" key="1">
    <source>
        <dbReference type="ARBA" id="ARBA00022723"/>
    </source>
</evidence>
<comment type="caution">
    <text evidence="3">The sequence shown here is derived from an EMBL/GenBank/DDBJ whole genome shotgun (WGS) entry which is preliminary data.</text>
</comment>
<keyword evidence="1" id="KW-0479">Metal-binding</keyword>
<keyword evidence="4" id="KW-1185">Reference proteome</keyword>
<gene>
    <name evidence="3" type="ORF">JJB74_22390</name>
</gene>
<dbReference type="PANTHER" id="PTHR11820:SF7">
    <property type="entry name" value="ACYLPYRUVASE FAHD1, MITOCHONDRIAL"/>
    <property type="match status" value="1"/>
</dbReference>
<protein>
    <submittedName>
        <fullName evidence="3">Fumarylacetoacetate hydrolase family protein</fullName>
    </submittedName>
</protein>
<dbReference type="GO" id="GO:0018773">
    <property type="term" value="F:acetylpyruvate hydrolase activity"/>
    <property type="evidence" value="ECO:0007669"/>
    <property type="project" value="TreeGrafter"/>
</dbReference>
<dbReference type="Pfam" id="PF01557">
    <property type="entry name" value="FAA_hydrolase"/>
    <property type="match status" value="1"/>
</dbReference>
<dbReference type="GO" id="GO:0046872">
    <property type="term" value="F:metal ion binding"/>
    <property type="evidence" value="ECO:0007669"/>
    <property type="project" value="UniProtKB-KW"/>
</dbReference>
<keyword evidence="3" id="KW-0378">Hydrolase</keyword>